<dbReference type="Proteomes" id="UP000297982">
    <property type="component" value="Unassembled WGS sequence"/>
</dbReference>
<dbReference type="OrthoDB" id="2989757at2"/>
<keyword evidence="1" id="KW-0472">Membrane</keyword>
<evidence type="ECO:0000313" key="3">
    <source>
        <dbReference type="Proteomes" id="UP000297982"/>
    </source>
</evidence>
<dbReference type="RefSeq" id="WP_079479780.1">
    <property type="nucleotide sequence ID" value="NZ_FVYZ01000004.1"/>
</dbReference>
<keyword evidence="1" id="KW-0812">Transmembrane</keyword>
<comment type="caution">
    <text evidence="2">The sequence shown here is derived from an EMBL/GenBank/DDBJ whole genome shotgun (WGS) entry which is preliminary data.</text>
</comment>
<evidence type="ECO:0000313" key="2">
    <source>
        <dbReference type="EMBL" id="TGB04362.1"/>
    </source>
</evidence>
<dbReference type="Pfam" id="PF11118">
    <property type="entry name" value="DUF2627"/>
    <property type="match status" value="1"/>
</dbReference>
<name>A0A4Z0H1X5_9BACI</name>
<dbReference type="AlphaFoldDB" id="A0A4Z0H1X5"/>
<evidence type="ECO:0000256" key="1">
    <source>
        <dbReference type="SAM" id="Phobius"/>
    </source>
</evidence>
<accession>A0A4Z0H1X5</accession>
<proteinExistence type="predicted"/>
<feature type="transmembrane region" description="Helical" evidence="1">
    <location>
        <begin position="40"/>
        <end position="61"/>
    </location>
</feature>
<keyword evidence="1" id="KW-1133">Transmembrane helix</keyword>
<protein>
    <submittedName>
        <fullName evidence="2">DUF2627 domain-containing protein</fullName>
    </submittedName>
</protein>
<sequence length="78" mass="8702">MRLIALLILVMPGILAVYGIKLIRDALFGEFHPVYLHIGLQGLVGLVFVVGGIAFIGGFILHRDRKRNLTKGRFKNED</sequence>
<dbReference type="EMBL" id="SRJC01000001">
    <property type="protein sequence ID" value="TGB04362.1"/>
    <property type="molecule type" value="Genomic_DNA"/>
</dbReference>
<gene>
    <name evidence="2" type="ORF">E4663_05030</name>
</gene>
<dbReference type="STRING" id="192814.GCA_900166575_01406"/>
<organism evidence="2 3">
    <name type="scientific">Halobacillus salinus</name>
    <dbReference type="NCBI Taxonomy" id="192814"/>
    <lineage>
        <taxon>Bacteria</taxon>
        <taxon>Bacillati</taxon>
        <taxon>Bacillota</taxon>
        <taxon>Bacilli</taxon>
        <taxon>Bacillales</taxon>
        <taxon>Bacillaceae</taxon>
        <taxon>Halobacillus</taxon>
    </lineage>
</organism>
<keyword evidence="3" id="KW-1185">Reference proteome</keyword>
<reference evidence="2 3" key="1">
    <citation type="journal article" date="2003" name="Int. J. Syst. Evol. Microbiol.">
        <title>Halobacillus salinus sp. nov., isolated from a salt lake on the coast of the East Sea in Korea.</title>
        <authorList>
            <person name="Yoon J.H."/>
            <person name="Kang K.H."/>
            <person name="Park Y.H."/>
        </authorList>
    </citation>
    <scope>NUCLEOTIDE SEQUENCE [LARGE SCALE GENOMIC DNA]</scope>
    <source>
        <strain evidence="2 3">HSL-3</strain>
    </source>
</reference>
<dbReference type="InterPro" id="IPR020138">
    <property type="entry name" value="Uncharacterised_YqzF"/>
</dbReference>